<dbReference type="OrthoDB" id="6492105at2759"/>
<dbReference type="Pfam" id="PF13895">
    <property type="entry name" value="Ig_2"/>
    <property type="match status" value="1"/>
</dbReference>
<dbReference type="Gene3D" id="2.60.40.10">
    <property type="entry name" value="Immunoglobulins"/>
    <property type="match status" value="2"/>
</dbReference>
<dbReference type="PANTHER" id="PTHR23278">
    <property type="entry name" value="SIDESTEP PROTEIN"/>
    <property type="match status" value="1"/>
</dbReference>
<dbReference type="CDD" id="cd00096">
    <property type="entry name" value="Ig"/>
    <property type="match status" value="1"/>
</dbReference>
<accession>A0A9J6FLT2</accession>
<comment type="subcellular location">
    <subcellularLocation>
        <location evidence="1">Membrane</location>
        <topology evidence="1">Single-pass membrane protein</topology>
    </subcellularLocation>
</comment>
<dbReference type="PANTHER" id="PTHR23278:SF19">
    <property type="entry name" value="OBSCURIN"/>
    <property type="match status" value="1"/>
</dbReference>
<organism evidence="6 7">
    <name type="scientific">Haemaphysalis longicornis</name>
    <name type="common">Bush tick</name>
    <dbReference type="NCBI Taxonomy" id="44386"/>
    <lineage>
        <taxon>Eukaryota</taxon>
        <taxon>Metazoa</taxon>
        <taxon>Ecdysozoa</taxon>
        <taxon>Arthropoda</taxon>
        <taxon>Chelicerata</taxon>
        <taxon>Arachnida</taxon>
        <taxon>Acari</taxon>
        <taxon>Parasitiformes</taxon>
        <taxon>Ixodida</taxon>
        <taxon>Ixodoidea</taxon>
        <taxon>Ixodidae</taxon>
        <taxon>Haemaphysalinae</taxon>
        <taxon>Haemaphysalis</taxon>
    </lineage>
</organism>
<dbReference type="InterPro" id="IPR036179">
    <property type="entry name" value="Ig-like_dom_sf"/>
</dbReference>
<keyword evidence="7" id="KW-1185">Reference proteome</keyword>
<dbReference type="InterPro" id="IPR003599">
    <property type="entry name" value="Ig_sub"/>
</dbReference>
<dbReference type="AlphaFoldDB" id="A0A9J6FLT2"/>
<gene>
    <name evidence="6" type="ORF">HPB48_010108</name>
</gene>
<comment type="caution">
    <text evidence="6">The sequence shown here is derived from an EMBL/GenBank/DDBJ whole genome shotgun (WGS) entry which is preliminary data.</text>
</comment>
<feature type="domain" description="Ig-like" evidence="5">
    <location>
        <begin position="23"/>
        <end position="149"/>
    </location>
</feature>
<dbReference type="Pfam" id="PF08205">
    <property type="entry name" value="C2-set_2"/>
    <property type="match status" value="1"/>
</dbReference>
<sequence length="449" mass="49369">MAEAASSIPPASVTIWSWNQELPEVSKFSPVAGAYIERSSKRTDNNELASSGSSIDRDAERDAASATADTSTFSNAPRNYECEASGSRPPANITWFLDGQPLDPTLSQTTFQENVTTSMLSLPVTVREGKLLECRATNGKLPESRGVVSQFLKMDLSQRMEVSVLLGSRLNGSNINEGDDVYMECSVLAASPVTEISWRQDGRELKTGDKTPGLLFSSRFLVIQNVALSNAGRYTCRSTSADGEMAESAPFELRIRHRPRCRATQVRMLEARTNETVNVSCDVKADPDDGLRYLWVAEDDAGHRRRSWRAGSGESADDDHAQEVSSSRLEVLVDTFLFHATLYCWAKNDVGTQRSRADTDSRLGAMLQAMSAIRLARVENATSALLCQQAEWLTRTQPVDIKKNKDRRILLLLPAIPKLAPYSPPLACTPFPPLLFPAISAHVPLLLQC</sequence>
<dbReference type="InterPro" id="IPR003598">
    <property type="entry name" value="Ig_sub2"/>
</dbReference>
<proteinExistence type="predicted"/>
<evidence type="ECO:0000256" key="3">
    <source>
        <dbReference type="ARBA" id="ARBA00023157"/>
    </source>
</evidence>
<reference evidence="6 7" key="1">
    <citation type="journal article" date="2020" name="Cell">
        <title>Large-Scale Comparative Analyses of Tick Genomes Elucidate Their Genetic Diversity and Vector Capacities.</title>
        <authorList>
            <consortium name="Tick Genome and Microbiome Consortium (TIGMIC)"/>
            <person name="Jia N."/>
            <person name="Wang J."/>
            <person name="Shi W."/>
            <person name="Du L."/>
            <person name="Sun Y."/>
            <person name="Zhan W."/>
            <person name="Jiang J.F."/>
            <person name="Wang Q."/>
            <person name="Zhang B."/>
            <person name="Ji P."/>
            <person name="Bell-Sakyi L."/>
            <person name="Cui X.M."/>
            <person name="Yuan T.T."/>
            <person name="Jiang B.G."/>
            <person name="Yang W.F."/>
            <person name="Lam T.T."/>
            <person name="Chang Q.C."/>
            <person name="Ding S.J."/>
            <person name="Wang X.J."/>
            <person name="Zhu J.G."/>
            <person name="Ruan X.D."/>
            <person name="Zhao L."/>
            <person name="Wei J.T."/>
            <person name="Ye R.Z."/>
            <person name="Que T.C."/>
            <person name="Du C.H."/>
            <person name="Zhou Y.H."/>
            <person name="Cheng J.X."/>
            <person name="Dai P.F."/>
            <person name="Guo W.B."/>
            <person name="Han X.H."/>
            <person name="Huang E.J."/>
            <person name="Li L.F."/>
            <person name="Wei W."/>
            <person name="Gao Y.C."/>
            <person name="Liu J.Z."/>
            <person name="Shao H.Z."/>
            <person name="Wang X."/>
            <person name="Wang C.C."/>
            <person name="Yang T.C."/>
            <person name="Huo Q.B."/>
            <person name="Li W."/>
            <person name="Chen H.Y."/>
            <person name="Chen S.E."/>
            <person name="Zhou L.G."/>
            <person name="Ni X.B."/>
            <person name="Tian J.H."/>
            <person name="Sheng Y."/>
            <person name="Liu T."/>
            <person name="Pan Y.S."/>
            <person name="Xia L.Y."/>
            <person name="Li J."/>
            <person name="Zhao F."/>
            <person name="Cao W.C."/>
        </authorList>
    </citation>
    <scope>NUCLEOTIDE SEQUENCE [LARGE SCALE GENOMIC DNA]</scope>
    <source>
        <strain evidence="6">HaeL-2018</strain>
    </source>
</reference>
<evidence type="ECO:0000256" key="1">
    <source>
        <dbReference type="ARBA" id="ARBA00004167"/>
    </source>
</evidence>
<evidence type="ECO:0000256" key="4">
    <source>
        <dbReference type="SAM" id="MobiDB-lite"/>
    </source>
</evidence>
<evidence type="ECO:0000313" key="6">
    <source>
        <dbReference type="EMBL" id="KAH9363775.1"/>
    </source>
</evidence>
<dbReference type="SMART" id="SM00409">
    <property type="entry name" value="IG"/>
    <property type="match status" value="1"/>
</dbReference>
<dbReference type="InterPro" id="IPR013162">
    <property type="entry name" value="CD80_C2-set"/>
</dbReference>
<evidence type="ECO:0000313" key="7">
    <source>
        <dbReference type="Proteomes" id="UP000821853"/>
    </source>
</evidence>
<dbReference type="GO" id="GO:0016020">
    <property type="term" value="C:membrane"/>
    <property type="evidence" value="ECO:0007669"/>
    <property type="project" value="UniProtKB-SubCell"/>
</dbReference>
<dbReference type="SMART" id="SM00408">
    <property type="entry name" value="IGc2"/>
    <property type="match status" value="1"/>
</dbReference>
<dbReference type="EMBL" id="JABSTR010000002">
    <property type="protein sequence ID" value="KAH9363775.1"/>
    <property type="molecule type" value="Genomic_DNA"/>
</dbReference>
<dbReference type="VEuPathDB" id="VectorBase:HLOH_057032"/>
<dbReference type="Proteomes" id="UP000821853">
    <property type="component" value="Chromosome 10"/>
</dbReference>
<feature type="region of interest" description="Disordered" evidence="4">
    <location>
        <begin position="40"/>
        <end position="87"/>
    </location>
</feature>
<keyword evidence="2" id="KW-0472">Membrane</keyword>
<name>A0A9J6FLT2_HAELO</name>
<protein>
    <recommendedName>
        <fullName evidence="5">Ig-like domain-containing protein</fullName>
    </recommendedName>
</protein>
<dbReference type="SUPFAM" id="SSF48726">
    <property type="entry name" value="Immunoglobulin"/>
    <property type="match status" value="2"/>
</dbReference>
<feature type="domain" description="Ig-like" evidence="5">
    <location>
        <begin position="160"/>
        <end position="252"/>
    </location>
</feature>
<dbReference type="PROSITE" id="PS50835">
    <property type="entry name" value="IG_LIKE"/>
    <property type="match status" value="2"/>
</dbReference>
<evidence type="ECO:0000259" key="5">
    <source>
        <dbReference type="PROSITE" id="PS50835"/>
    </source>
</evidence>
<keyword evidence="3" id="KW-1015">Disulfide bond</keyword>
<evidence type="ECO:0000256" key="2">
    <source>
        <dbReference type="ARBA" id="ARBA00023136"/>
    </source>
</evidence>
<dbReference type="InterPro" id="IPR007110">
    <property type="entry name" value="Ig-like_dom"/>
</dbReference>
<dbReference type="InterPro" id="IPR013783">
    <property type="entry name" value="Ig-like_fold"/>
</dbReference>